<gene>
    <name evidence="2" type="primary">LOC108852494</name>
</gene>
<dbReference type="AlphaFoldDB" id="A0A6J0NAF5"/>
<evidence type="ECO:0000313" key="1">
    <source>
        <dbReference type="Proteomes" id="UP000504610"/>
    </source>
</evidence>
<dbReference type="GeneID" id="108852494"/>
<reference evidence="2" key="2">
    <citation type="submission" date="2025-08" db="UniProtKB">
        <authorList>
            <consortium name="RefSeq"/>
        </authorList>
    </citation>
    <scope>IDENTIFICATION</scope>
    <source>
        <tissue evidence="2">Leaf</tissue>
    </source>
</reference>
<name>A0A6J0NAF5_RAPSA</name>
<evidence type="ECO:0000313" key="2">
    <source>
        <dbReference type="RefSeq" id="XP_018481500.1"/>
    </source>
</evidence>
<proteinExistence type="predicted"/>
<dbReference type="KEGG" id="rsz:108852494"/>
<dbReference type="Proteomes" id="UP000504610">
    <property type="component" value="Chromosome 4"/>
</dbReference>
<sequence>MEASMCLPGADLLPIRVERAAVGFVGRVVLPSKWSLFRASHRDHSTHGSIVFRTPVGRRQGQSKKMCIDVSVSLHLGQLRSAAKPLDCRFCPVGSAPCIMDQKKIFSFGEKTPDQTSLIHKNSW</sequence>
<keyword evidence="1" id="KW-1185">Reference proteome</keyword>
<organism evidence="1 2">
    <name type="scientific">Raphanus sativus</name>
    <name type="common">Radish</name>
    <name type="synonym">Raphanus raphanistrum var. sativus</name>
    <dbReference type="NCBI Taxonomy" id="3726"/>
    <lineage>
        <taxon>Eukaryota</taxon>
        <taxon>Viridiplantae</taxon>
        <taxon>Streptophyta</taxon>
        <taxon>Embryophyta</taxon>
        <taxon>Tracheophyta</taxon>
        <taxon>Spermatophyta</taxon>
        <taxon>Magnoliopsida</taxon>
        <taxon>eudicotyledons</taxon>
        <taxon>Gunneridae</taxon>
        <taxon>Pentapetalae</taxon>
        <taxon>rosids</taxon>
        <taxon>malvids</taxon>
        <taxon>Brassicales</taxon>
        <taxon>Brassicaceae</taxon>
        <taxon>Brassiceae</taxon>
        <taxon>Raphanus</taxon>
    </lineage>
</organism>
<reference evidence="1" key="1">
    <citation type="journal article" date="2019" name="Database">
        <title>The radish genome database (RadishGD): an integrated information resource for radish genomics.</title>
        <authorList>
            <person name="Yu H.J."/>
            <person name="Baek S."/>
            <person name="Lee Y.J."/>
            <person name="Cho A."/>
            <person name="Mun J.H."/>
        </authorList>
    </citation>
    <scope>NUCLEOTIDE SEQUENCE [LARGE SCALE GENOMIC DNA]</scope>
    <source>
        <strain evidence="1">cv. WK10039</strain>
    </source>
</reference>
<accession>A0A6J0NAF5</accession>
<protein>
    <submittedName>
        <fullName evidence="2">Uncharacterized protein LOC108852494</fullName>
    </submittedName>
</protein>
<dbReference type="RefSeq" id="XP_018481500.1">
    <property type="nucleotide sequence ID" value="XM_018625998.2"/>
</dbReference>